<dbReference type="NCBIfam" id="NF033711">
    <property type="entry name" value="T9SS_PorQ"/>
    <property type="match status" value="1"/>
</dbReference>
<keyword evidence="3" id="KW-1185">Reference proteome</keyword>
<keyword evidence="1" id="KW-0732">Signal</keyword>
<feature type="chain" id="PRO_5008001090" description="Penicillin-binding protein" evidence="1">
    <location>
        <begin position="21"/>
        <end position="335"/>
    </location>
</feature>
<dbReference type="RefSeq" id="WP_066402246.1">
    <property type="nucleotide sequence ID" value="NZ_CP011390.1"/>
</dbReference>
<sequence>MRFLLIVLFTLAALSSNSQTLGGKAAYSFLNLPASPSLSALGGVNISYNNNDVGLATNNPSQLTSNLHSQLGASFNAFFAGIKAYQLAGAAYNQKRDLTIGSSLFFIDYGNITQADDGGNVTGSLRPRDMVFQLSVGKSYLEKWHYGVTGKFIHSDYGIYQSSAIAFDVGVHYSDSSKLFSAAFLAKNMGTQLSTYYGEKEELPFDLQLGITKRLEKAPLGFSATLQQVHRWFVGYEDSLVTTTGFNKFFNHFVLATHVYIGKNLEVMAGYNRLRRTELNINTGGNGLNGFSTGFKASFKKLQVQYARAYFQRAGAYNQFGLNLKLNSLIQSSDL</sequence>
<dbReference type="STRING" id="1492898.SY85_05475"/>
<accession>A0A172TSS6</accession>
<name>A0A172TSS6_9BACT</name>
<dbReference type="OrthoDB" id="9809953at2"/>
<dbReference type="Proteomes" id="UP000077177">
    <property type="component" value="Chromosome"/>
</dbReference>
<dbReference type="AlphaFoldDB" id="A0A172TSS6"/>
<evidence type="ECO:0000256" key="1">
    <source>
        <dbReference type="SAM" id="SignalP"/>
    </source>
</evidence>
<dbReference type="NCBIfam" id="NF033709">
    <property type="entry name" value="PorV_fam"/>
    <property type="match status" value="1"/>
</dbReference>
<reference evidence="2 3" key="2">
    <citation type="journal article" date="2016" name="Int. J. Syst. Evol. Microbiol.">
        <title>Flavisolibacter tropicus sp. nov., isolated from tropical soil.</title>
        <authorList>
            <person name="Lee J.J."/>
            <person name="Kang M.S."/>
            <person name="Kim G.S."/>
            <person name="Lee C.S."/>
            <person name="Lim S."/>
            <person name="Lee J."/>
            <person name="Roh S.H."/>
            <person name="Kang H."/>
            <person name="Ha J.M."/>
            <person name="Bae S."/>
            <person name="Jung H.Y."/>
            <person name="Kim M.K."/>
        </authorList>
    </citation>
    <scope>NUCLEOTIDE SEQUENCE [LARGE SCALE GENOMIC DNA]</scope>
    <source>
        <strain evidence="2 3">LCS9</strain>
    </source>
</reference>
<evidence type="ECO:0000313" key="2">
    <source>
        <dbReference type="EMBL" id="ANE50028.1"/>
    </source>
</evidence>
<dbReference type="EMBL" id="CP011390">
    <property type="protein sequence ID" value="ANE50028.1"/>
    <property type="molecule type" value="Genomic_DNA"/>
</dbReference>
<reference evidence="3" key="1">
    <citation type="submission" date="2015-01" db="EMBL/GenBank/DDBJ databases">
        <title>Flavisolibacter sp./LCS9/ whole genome sequencing.</title>
        <authorList>
            <person name="Kim M.K."/>
            <person name="Srinivasan S."/>
            <person name="Lee J.-J."/>
        </authorList>
    </citation>
    <scope>NUCLEOTIDE SEQUENCE [LARGE SCALE GENOMIC DNA]</scope>
    <source>
        <strain evidence="3">LCS9</strain>
    </source>
</reference>
<feature type="signal peptide" evidence="1">
    <location>
        <begin position="1"/>
        <end position="20"/>
    </location>
</feature>
<dbReference type="KEGG" id="fla:SY85_05475"/>
<evidence type="ECO:0000313" key="3">
    <source>
        <dbReference type="Proteomes" id="UP000077177"/>
    </source>
</evidence>
<organism evidence="2 3">
    <name type="scientific">Flavisolibacter tropicus</name>
    <dbReference type="NCBI Taxonomy" id="1492898"/>
    <lineage>
        <taxon>Bacteria</taxon>
        <taxon>Pseudomonadati</taxon>
        <taxon>Bacteroidota</taxon>
        <taxon>Chitinophagia</taxon>
        <taxon>Chitinophagales</taxon>
        <taxon>Chitinophagaceae</taxon>
        <taxon>Flavisolibacter</taxon>
    </lineage>
</organism>
<gene>
    <name evidence="2" type="ORF">SY85_05475</name>
</gene>
<evidence type="ECO:0008006" key="4">
    <source>
        <dbReference type="Google" id="ProtNLM"/>
    </source>
</evidence>
<proteinExistence type="predicted"/>
<protein>
    <recommendedName>
        <fullName evidence="4">Penicillin-binding protein</fullName>
    </recommendedName>
</protein>